<dbReference type="GO" id="GO:0070286">
    <property type="term" value="P:axonemal dynein complex assembly"/>
    <property type="evidence" value="ECO:0007669"/>
    <property type="project" value="TreeGrafter"/>
</dbReference>
<dbReference type="SUPFAM" id="SSF48452">
    <property type="entry name" value="TPR-like"/>
    <property type="match status" value="1"/>
</dbReference>
<dbReference type="InterPro" id="IPR011990">
    <property type="entry name" value="TPR-like_helical_dom_sf"/>
</dbReference>
<gene>
    <name evidence="4" type="ORF">BEMITA_LOCUS9551</name>
</gene>
<evidence type="ECO:0000256" key="1">
    <source>
        <dbReference type="ARBA" id="ARBA00022737"/>
    </source>
</evidence>
<proteinExistence type="predicted"/>
<name>A0A9P0CDW8_BEMTA</name>
<keyword evidence="2 3" id="KW-0802">TPR repeat</keyword>
<dbReference type="PROSITE" id="PS50005">
    <property type="entry name" value="TPR"/>
    <property type="match status" value="1"/>
</dbReference>
<dbReference type="SMART" id="SM00028">
    <property type="entry name" value="TPR"/>
    <property type="match status" value="3"/>
</dbReference>
<dbReference type="AlphaFoldDB" id="A0A9P0CDW8"/>
<sequence>MASNTLLEEEFDNFNCKVDAIGEILRDLSSSDEPSAKEALKKADAFLKGECPELMDGLKLKTIQNRTIINQKAFDEMGTSSNDEPMSKEMFMAKVEADAKERTDDKRMKNEEARGFQMRGNKAFREKNYEKALHLYNQAAACTKENPLIFTNRALTYLHLGLFERAIEDCDWALKVDQHNLKALLYKGRALIKLEDTSEAHKCFQEAIQHHPKKEKTIEEFRKQSS</sequence>
<keyword evidence="5" id="KW-1185">Reference proteome</keyword>
<reference evidence="4" key="1">
    <citation type="submission" date="2021-12" db="EMBL/GenBank/DDBJ databases">
        <authorList>
            <person name="King R."/>
        </authorList>
    </citation>
    <scope>NUCLEOTIDE SEQUENCE</scope>
</reference>
<dbReference type="Gene3D" id="1.25.40.10">
    <property type="entry name" value="Tetratricopeptide repeat domain"/>
    <property type="match status" value="1"/>
</dbReference>
<dbReference type="GO" id="GO:0007288">
    <property type="term" value="P:sperm axoneme assembly"/>
    <property type="evidence" value="ECO:0007669"/>
    <property type="project" value="TreeGrafter"/>
</dbReference>
<dbReference type="GO" id="GO:0005813">
    <property type="term" value="C:centrosome"/>
    <property type="evidence" value="ECO:0007669"/>
    <property type="project" value="TreeGrafter"/>
</dbReference>
<evidence type="ECO:0000256" key="3">
    <source>
        <dbReference type="PROSITE-ProRule" id="PRU00339"/>
    </source>
</evidence>
<dbReference type="InterPro" id="IPR019734">
    <property type="entry name" value="TPR_rpt"/>
</dbReference>
<accession>A0A9P0CDW8</accession>
<organism evidence="4 5">
    <name type="scientific">Bemisia tabaci</name>
    <name type="common">Sweetpotato whitefly</name>
    <name type="synonym">Aleurodes tabaci</name>
    <dbReference type="NCBI Taxonomy" id="7038"/>
    <lineage>
        <taxon>Eukaryota</taxon>
        <taxon>Metazoa</taxon>
        <taxon>Ecdysozoa</taxon>
        <taxon>Arthropoda</taxon>
        <taxon>Hexapoda</taxon>
        <taxon>Insecta</taxon>
        <taxon>Pterygota</taxon>
        <taxon>Neoptera</taxon>
        <taxon>Paraneoptera</taxon>
        <taxon>Hemiptera</taxon>
        <taxon>Sternorrhyncha</taxon>
        <taxon>Aleyrodoidea</taxon>
        <taxon>Aleyrodidae</taxon>
        <taxon>Aleyrodinae</taxon>
        <taxon>Bemisia</taxon>
    </lineage>
</organism>
<dbReference type="GO" id="GO:0005737">
    <property type="term" value="C:cytoplasm"/>
    <property type="evidence" value="ECO:0007669"/>
    <property type="project" value="TreeGrafter"/>
</dbReference>
<keyword evidence="1" id="KW-0677">Repeat</keyword>
<dbReference type="PANTHER" id="PTHR46540">
    <property type="entry name" value="TETRATRICOPEPTIDE REPEAT PROTEIN 12"/>
    <property type="match status" value="1"/>
</dbReference>
<dbReference type="PANTHER" id="PTHR46540:SF1">
    <property type="entry name" value="TETRATRICOPEPTIDE REPEAT PROTEIN 12"/>
    <property type="match status" value="1"/>
</dbReference>
<dbReference type="InterPro" id="IPR013105">
    <property type="entry name" value="TPR_2"/>
</dbReference>
<dbReference type="KEGG" id="btab:109030741"/>
<dbReference type="Proteomes" id="UP001152759">
    <property type="component" value="Chromosome 5"/>
</dbReference>
<evidence type="ECO:0008006" key="6">
    <source>
        <dbReference type="Google" id="ProtNLM"/>
    </source>
</evidence>
<evidence type="ECO:0000256" key="2">
    <source>
        <dbReference type="ARBA" id="ARBA00022803"/>
    </source>
</evidence>
<dbReference type="InterPro" id="IPR043195">
    <property type="entry name" value="TTC12"/>
</dbReference>
<evidence type="ECO:0000313" key="4">
    <source>
        <dbReference type="EMBL" id="CAH0773005.1"/>
    </source>
</evidence>
<protein>
    <recommendedName>
        <fullName evidence="6">Tetratricopeptide repeat protein 12</fullName>
    </recommendedName>
</protein>
<dbReference type="EMBL" id="OU963866">
    <property type="protein sequence ID" value="CAH0773005.1"/>
    <property type="molecule type" value="Genomic_DNA"/>
</dbReference>
<evidence type="ECO:0000313" key="5">
    <source>
        <dbReference type="Proteomes" id="UP001152759"/>
    </source>
</evidence>
<dbReference type="Pfam" id="PF07719">
    <property type="entry name" value="TPR_2"/>
    <property type="match status" value="1"/>
</dbReference>
<feature type="repeat" description="TPR" evidence="3">
    <location>
        <begin position="181"/>
        <end position="214"/>
    </location>
</feature>